<dbReference type="InterPro" id="IPR010330">
    <property type="entry name" value="CoiA_nuc"/>
</dbReference>
<dbReference type="Pfam" id="PF25164">
    <property type="entry name" value="CoiA_N"/>
    <property type="match status" value="1"/>
</dbReference>
<reference evidence="3" key="1">
    <citation type="journal article" date="2021" name="PeerJ">
        <title>Extensive microbial diversity within the chicken gut microbiome revealed by metagenomics and culture.</title>
        <authorList>
            <person name="Gilroy R."/>
            <person name="Ravi A."/>
            <person name="Getino M."/>
            <person name="Pursley I."/>
            <person name="Horton D.L."/>
            <person name="Alikhan N.F."/>
            <person name="Baker D."/>
            <person name="Gharbi K."/>
            <person name="Hall N."/>
            <person name="Watson M."/>
            <person name="Adriaenssens E.M."/>
            <person name="Foster-Nyarko E."/>
            <person name="Jarju S."/>
            <person name="Secka A."/>
            <person name="Antonio M."/>
            <person name="Oren A."/>
            <person name="Chaudhuri R.R."/>
            <person name="La Ragione R."/>
            <person name="Hildebrand F."/>
            <person name="Pallen M.J."/>
        </authorList>
    </citation>
    <scope>NUCLEOTIDE SEQUENCE</scope>
    <source>
        <strain evidence="3">CHK173-2145</strain>
    </source>
</reference>
<dbReference type="EMBL" id="DYXN01000071">
    <property type="protein sequence ID" value="HJE86877.1"/>
    <property type="molecule type" value="Genomic_DNA"/>
</dbReference>
<accession>A0A921JXI6</accession>
<dbReference type="AlphaFoldDB" id="A0A921JXI6"/>
<evidence type="ECO:0000313" key="4">
    <source>
        <dbReference type="Proteomes" id="UP000721920"/>
    </source>
</evidence>
<dbReference type="Pfam" id="PF06054">
    <property type="entry name" value="CoiA_nuc"/>
    <property type="match status" value="1"/>
</dbReference>
<proteinExistence type="predicted"/>
<comment type="caution">
    <text evidence="3">The sequence shown here is derived from an EMBL/GenBank/DDBJ whole genome shotgun (WGS) entry which is preliminary data.</text>
</comment>
<dbReference type="InterPro" id="IPR057253">
    <property type="entry name" value="CoiA-like_N"/>
</dbReference>
<evidence type="ECO:0000259" key="1">
    <source>
        <dbReference type="Pfam" id="PF06054"/>
    </source>
</evidence>
<feature type="domain" description="Competence protein CoiA-like N-terminal" evidence="2">
    <location>
        <begin position="16"/>
        <end position="53"/>
    </location>
</feature>
<gene>
    <name evidence="3" type="ORF">K8U88_04740</name>
</gene>
<name>A0A921JXI6_9LACO</name>
<evidence type="ECO:0000313" key="3">
    <source>
        <dbReference type="EMBL" id="HJE86877.1"/>
    </source>
</evidence>
<evidence type="ECO:0000259" key="2">
    <source>
        <dbReference type="Pfam" id="PF25164"/>
    </source>
</evidence>
<organism evidence="3 4">
    <name type="scientific">Levilactobacillus hammesii</name>
    <dbReference type="NCBI Taxonomy" id="267633"/>
    <lineage>
        <taxon>Bacteria</taxon>
        <taxon>Bacillati</taxon>
        <taxon>Bacillota</taxon>
        <taxon>Bacilli</taxon>
        <taxon>Lactobacillales</taxon>
        <taxon>Lactobacillaceae</taxon>
        <taxon>Levilactobacillus</taxon>
    </lineage>
</organism>
<protein>
    <submittedName>
        <fullName evidence="3">Competence protein</fullName>
    </submittedName>
</protein>
<dbReference type="Proteomes" id="UP000721920">
    <property type="component" value="Unassembled WGS sequence"/>
</dbReference>
<reference evidence="3" key="2">
    <citation type="submission" date="2021-09" db="EMBL/GenBank/DDBJ databases">
        <authorList>
            <person name="Gilroy R."/>
        </authorList>
    </citation>
    <scope>NUCLEOTIDE SEQUENCE</scope>
    <source>
        <strain evidence="3">CHK173-2145</strain>
    </source>
</reference>
<feature type="domain" description="Competence protein CoiA nuclease-like" evidence="1">
    <location>
        <begin position="58"/>
        <end position="182"/>
    </location>
</feature>
<sequence length="357" mass="40382">MLVALLQDQLVDALYAQRRSDYACPACHQRVGLRHGTRVQPYFAHRPQSPCSILSEGETPQHIAGKRQLAAFFADWGPVTLEHVLPEIQQRADCWVARPTRPPVALEFQCSPITTQQVWSRTTGYRRLGVHPLWLLGSRYARQKLGWSLIERFAQHLRGWGLCLLFWDVRRQRLRIDHHLYQDALGNYHGRTTWLATLSALTAGNQQPLPKLVLNYPAWRSRLARDLHLKTPAVLAVQEHLYPLGHHLLDIPSTLATTAKTRPLFGQGLLIWRALVAAKLFALPTTTVAAATVNRLAVSSFQVVGGHYRAVGVTADQSLEIAKRQLMADLERQGYLRTVAAGWVILRPLRWVGEIKK</sequence>